<dbReference type="EMBL" id="AGAY01000041">
    <property type="protein sequence ID" value="EGY52708.1"/>
    <property type="molecule type" value="Genomic_DNA"/>
</dbReference>
<dbReference type="HOGENOM" id="CLU_3254573_0_0_4"/>
<accession>G4CHH8</accession>
<proteinExistence type="predicted"/>
<gene>
    <name evidence="1" type="ORF">HMPREF9371_1067</name>
</gene>
<protein>
    <submittedName>
        <fullName evidence="1">Uncharacterized protein</fullName>
    </submittedName>
</protein>
<organism evidence="1 2">
    <name type="scientific">Neisseria shayeganii 871</name>
    <dbReference type="NCBI Taxonomy" id="1032488"/>
    <lineage>
        <taxon>Bacteria</taxon>
        <taxon>Pseudomonadati</taxon>
        <taxon>Pseudomonadota</taxon>
        <taxon>Betaproteobacteria</taxon>
        <taxon>Neisseriales</taxon>
        <taxon>Neisseriaceae</taxon>
        <taxon>Neisseria</taxon>
    </lineage>
</organism>
<dbReference type="AlphaFoldDB" id="G4CHH8"/>
<name>G4CHH8_9NEIS</name>
<reference evidence="1 2" key="1">
    <citation type="submission" date="2011-05" db="EMBL/GenBank/DDBJ databases">
        <authorList>
            <person name="Muzny D."/>
            <person name="Qin X."/>
            <person name="Deng J."/>
            <person name="Jiang H."/>
            <person name="Liu Y."/>
            <person name="Qu J."/>
            <person name="Song X.-Z."/>
            <person name="Zhang L."/>
            <person name="Thornton R."/>
            <person name="Coyle M."/>
            <person name="Francisco L."/>
            <person name="Jackson L."/>
            <person name="Javaid M."/>
            <person name="Korchina V."/>
            <person name="Kovar C."/>
            <person name="Mata R."/>
            <person name="Mathew T."/>
            <person name="Ngo R."/>
            <person name="Nguyen L."/>
            <person name="Nguyen N."/>
            <person name="Okwuonu G."/>
            <person name="Ongeri F."/>
            <person name="Pham C."/>
            <person name="Simmons D."/>
            <person name="Wilczek-Boney K."/>
            <person name="Hale W."/>
            <person name="Jakkamsetti A."/>
            <person name="Pham P."/>
            <person name="Ruth R."/>
            <person name="San Lucas F."/>
            <person name="Warren J."/>
            <person name="Zhang J."/>
            <person name="Zhao Z."/>
            <person name="Zhou C."/>
            <person name="Zhu D."/>
            <person name="Lee S."/>
            <person name="Bess C."/>
            <person name="Blankenburg K."/>
            <person name="Forbes L."/>
            <person name="Fu Q."/>
            <person name="Gubbala S."/>
            <person name="Hirani K."/>
            <person name="Jayaseelan J.C."/>
            <person name="Lara F."/>
            <person name="Munidasa M."/>
            <person name="Palculict T."/>
            <person name="Patil S."/>
            <person name="Pu L.-L."/>
            <person name="Saada N."/>
            <person name="Tang L."/>
            <person name="Weissenberger G."/>
            <person name="Zhu Y."/>
            <person name="Hemphill L."/>
            <person name="Shang Y."/>
            <person name="Youmans B."/>
            <person name="Ayvaz T."/>
            <person name="Ross M."/>
            <person name="Santibanez J."/>
            <person name="Aqrawi P."/>
            <person name="Gross S."/>
            <person name="Joshi V."/>
            <person name="Fowler G."/>
            <person name="Nazareth L."/>
            <person name="Reid J."/>
            <person name="Worley K."/>
            <person name="Petrosino J."/>
            <person name="Highlander S."/>
            <person name="Gibbs R."/>
        </authorList>
    </citation>
    <scope>NUCLEOTIDE SEQUENCE [LARGE SCALE GENOMIC DNA]</scope>
    <source>
        <strain evidence="1 2">871</strain>
    </source>
</reference>
<sequence>MTHDFSFVCSCLKRIRFRLARRGRAEKTILGGNLFRLIAAAI</sequence>
<dbReference type="Proteomes" id="UP000003019">
    <property type="component" value="Unassembled WGS sequence"/>
</dbReference>
<dbReference type="STRING" id="1032488.HMPREF9371_1067"/>
<evidence type="ECO:0000313" key="1">
    <source>
        <dbReference type="EMBL" id="EGY52708.1"/>
    </source>
</evidence>
<dbReference type="PATRIC" id="fig|1032488.3.peg.1003"/>
<evidence type="ECO:0000313" key="2">
    <source>
        <dbReference type="Proteomes" id="UP000003019"/>
    </source>
</evidence>
<keyword evidence="2" id="KW-1185">Reference proteome</keyword>
<comment type="caution">
    <text evidence="1">The sequence shown here is derived from an EMBL/GenBank/DDBJ whole genome shotgun (WGS) entry which is preliminary data.</text>
</comment>